<evidence type="ECO:0000313" key="3">
    <source>
        <dbReference type="Proteomes" id="UP000587002"/>
    </source>
</evidence>
<dbReference type="Proteomes" id="UP000587002">
    <property type="component" value="Unassembled WGS sequence"/>
</dbReference>
<dbReference type="RefSeq" id="WP_343050240.1">
    <property type="nucleotide sequence ID" value="NZ_BAABFH010000001.1"/>
</dbReference>
<dbReference type="Gene3D" id="3.40.710.10">
    <property type="entry name" value="DD-peptidase/beta-lactamase superfamily"/>
    <property type="match status" value="1"/>
</dbReference>
<evidence type="ECO:0000259" key="1">
    <source>
        <dbReference type="Pfam" id="PF13354"/>
    </source>
</evidence>
<feature type="domain" description="Beta-lactamase class A catalytic" evidence="1">
    <location>
        <begin position="22"/>
        <end position="229"/>
    </location>
</feature>
<name>A0A853AQG9_9PSEU</name>
<reference evidence="2 3" key="1">
    <citation type="submission" date="2020-07" db="EMBL/GenBank/DDBJ databases">
        <title>Sequencing the genomes of 1000 actinobacteria strains.</title>
        <authorList>
            <person name="Klenk H.-P."/>
        </authorList>
    </citation>
    <scope>NUCLEOTIDE SEQUENCE [LARGE SCALE GENOMIC DNA]</scope>
    <source>
        <strain evidence="2 3">DSM 44065</strain>
    </source>
</reference>
<dbReference type="GO" id="GO:0008800">
    <property type="term" value="F:beta-lactamase activity"/>
    <property type="evidence" value="ECO:0007669"/>
    <property type="project" value="UniProtKB-EC"/>
</dbReference>
<dbReference type="PANTHER" id="PTHR35333">
    <property type="entry name" value="BETA-LACTAMASE"/>
    <property type="match status" value="1"/>
</dbReference>
<evidence type="ECO:0000313" key="2">
    <source>
        <dbReference type="EMBL" id="NYI85123.1"/>
    </source>
</evidence>
<dbReference type="InterPro" id="IPR000871">
    <property type="entry name" value="Beta-lactam_class-A"/>
</dbReference>
<dbReference type="AlphaFoldDB" id="A0A853AQG9"/>
<comment type="caution">
    <text evidence="2">The sequence shown here is derived from an EMBL/GenBank/DDBJ whole genome shotgun (WGS) entry which is preliminary data.</text>
</comment>
<dbReference type="SUPFAM" id="SSF56601">
    <property type="entry name" value="beta-lactamase/transpeptidase-like"/>
    <property type="match status" value="1"/>
</dbReference>
<dbReference type="EC" id="3.5.2.6" evidence="2"/>
<accession>A0A853AQG9</accession>
<dbReference type="GO" id="GO:0046677">
    <property type="term" value="P:response to antibiotic"/>
    <property type="evidence" value="ECO:0007669"/>
    <property type="project" value="InterPro"/>
</dbReference>
<keyword evidence="3" id="KW-1185">Reference proteome</keyword>
<sequence>MGFAERFRADVARTELPGRVGLAAWDLAEREPVVLGAERVVPAASTIKVLIMVTALRAVHAGTLELDAPRQLPTERVGGAGLLRQLRSVERLSLRDLITLMVVISDNAATNAVIDAVGFDAIRECAANLGCTGTRVERKLMHHHEPGRNETTALDQARVLDRLARGAALPPGLTEHALGVLAEQQVRDRLPALLPVGARCWNKTGELLGLRHDVGLLGVDRPQAVIAVLVDELTDERSCHGYRGGPACDAIAALGRSAFDALG</sequence>
<dbReference type="PANTHER" id="PTHR35333:SF4">
    <property type="entry name" value="SLR0121 PROTEIN"/>
    <property type="match status" value="1"/>
</dbReference>
<keyword evidence="2" id="KW-0378">Hydrolase</keyword>
<dbReference type="Pfam" id="PF13354">
    <property type="entry name" value="Beta-lactamase2"/>
    <property type="match status" value="1"/>
</dbReference>
<dbReference type="InterPro" id="IPR045155">
    <property type="entry name" value="Beta-lactam_cat"/>
</dbReference>
<gene>
    <name evidence="2" type="ORF">HNR68_003753</name>
</gene>
<dbReference type="GO" id="GO:0030655">
    <property type="term" value="P:beta-lactam antibiotic catabolic process"/>
    <property type="evidence" value="ECO:0007669"/>
    <property type="project" value="InterPro"/>
</dbReference>
<dbReference type="EMBL" id="JACCFJ010000001">
    <property type="protein sequence ID" value="NYI85123.1"/>
    <property type="molecule type" value="Genomic_DNA"/>
</dbReference>
<organism evidence="2 3">
    <name type="scientific">Saccharopolyspora hordei</name>
    <dbReference type="NCBI Taxonomy" id="1838"/>
    <lineage>
        <taxon>Bacteria</taxon>
        <taxon>Bacillati</taxon>
        <taxon>Actinomycetota</taxon>
        <taxon>Actinomycetes</taxon>
        <taxon>Pseudonocardiales</taxon>
        <taxon>Pseudonocardiaceae</taxon>
        <taxon>Saccharopolyspora</taxon>
    </lineage>
</organism>
<dbReference type="InterPro" id="IPR012338">
    <property type="entry name" value="Beta-lactam/transpept-like"/>
</dbReference>
<protein>
    <submittedName>
        <fullName evidence="2">Beta-lactamase class A</fullName>
        <ecNumber evidence="2">3.5.2.6</ecNumber>
    </submittedName>
</protein>
<proteinExistence type="predicted"/>